<keyword evidence="3" id="KW-1185">Reference proteome</keyword>
<keyword evidence="2" id="KW-0378">Hydrolase</keyword>
<protein>
    <submittedName>
        <fullName evidence="2">Allophanate hydrolase subunit 1</fullName>
    </submittedName>
</protein>
<dbReference type="OrthoDB" id="9768696at2"/>
<dbReference type="SUPFAM" id="SSF160467">
    <property type="entry name" value="PH0987 N-terminal domain-like"/>
    <property type="match status" value="1"/>
</dbReference>
<dbReference type="InterPro" id="IPR029000">
    <property type="entry name" value="Cyclophilin-like_dom_sf"/>
</dbReference>
<dbReference type="NCBIfam" id="TIGR00370">
    <property type="entry name" value="5-oxoprolinase subunit PxpB"/>
    <property type="match status" value="1"/>
</dbReference>
<feature type="domain" description="Carboxyltransferase" evidence="1">
    <location>
        <begin position="4"/>
        <end position="204"/>
    </location>
</feature>
<dbReference type="InterPro" id="IPR010016">
    <property type="entry name" value="PxpB"/>
</dbReference>
<dbReference type="Gene3D" id="3.30.1360.40">
    <property type="match status" value="1"/>
</dbReference>
<dbReference type="AlphaFoldDB" id="A0A381DHN0"/>
<dbReference type="SUPFAM" id="SSF50891">
    <property type="entry name" value="Cyclophilin-like"/>
    <property type="match status" value="1"/>
</dbReference>
<reference evidence="2 3" key="1">
    <citation type="submission" date="2018-06" db="EMBL/GenBank/DDBJ databases">
        <authorList>
            <consortium name="Pathogen Informatics"/>
            <person name="Doyle S."/>
        </authorList>
    </citation>
    <scope>NUCLEOTIDE SEQUENCE [LARGE SCALE GENOMIC DNA]</scope>
    <source>
        <strain evidence="2 3">NCTC12475</strain>
    </source>
</reference>
<dbReference type="PANTHER" id="PTHR34698">
    <property type="entry name" value="5-OXOPROLINASE SUBUNIT B"/>
    <property type="match status" value="1"/>
</dbReference>
<evidence type="ECO:0000313" key="3">
    <source>
        <dbReference type="Proteomes" id="UP000254920"/>
    </source>
</evidence>
<gene>
    <name evidence="2" type="primary">kipI</name>
    <name evidence="2" type="ORF">NCTC12475_00389</name>
</gene>
<proteinExistence type="predicted"/>
<dbReference type="Pfam" id="PF02682">
    <property type="entry name" value="CT_C_D"/>
    <property type="match status" value="1"/>
</dbReference>
<dbReference type="STRING" id="32024.GCA_000788295_00379"/>
<dbReference type="GO" id="GO:0016787">
    <property type="term" value="F:hydrolase activity"/>
    <property type="evidence" value="ECO:0007669"/>
    <property type="project" value="UniProtKB-KW"/>
</dbReference>
<sequence length="239" mass="27321">MSSIKFFPIAGVGVMIKFGDIIDTKINFIIRNVAQKISKIHGVIEIIPSYIDLCIYYDPSKILYEEICMIADNLAKECKDLKDNQNVNLVEIPVCYCEEFALDKESVISHTKLDWDEIVKIHTSKNYLVYMMGFMPGFCYLGGMDERINIPRLKIPREKIPKGSVGLGGSQTGIYPWASPGGWKIIGKTPIKMYDVDRKNPSVVEAGDYIKFKTINLDEFQYIQNQVENSNYEIIKRQI</sequence>
<dbReference type="SMART" id="SM00796">
    <property type="entry name" value="AHS1"/>
    <property type="match status" value="1"/>
</dbReference>
<dbReference type="Gene3D" id="2.40.100.10">
    <property type="entry name" value="Cyclophilin-like"/>
    <property type="match status" value="1"/>
</dbReference>
<dbReference type="Proteomes" id="UP000254920">
    <property type="component" value="Unassembled WGS sequence"/>
</dbReference>
<dbReference type="PANTHER" id="PTHR34698:SF2">
    <property type="entry name" value="5-OXOPROLINASE SUBUNIT B"/>
    <property type="match status" value="1"/>
</dbReference>
<dbReference type="GeneID" id="93090832"/>
<dbReference type="InterPro" id="IPR003833">
    <property type="entry name" value="CT_C_D"/>
</dbReference>
<dbReference type="RefSeq" id="WP_089182648.1">
    <property type="nucleotide sequence ID" value="NZ_CP043427.1"/>
</dbReference>
<organism evidence="2 3">
    <name type="scientific">Campylobacter sputorum subsp. sputorum</name>
    <dbReference type="NCBI Taxonomy" id="32024"/>
    <lineage>
        <taxon>Bacteria</taxon>
        <taxon>Pseudomonadati</taxon>
        <taxon>Campylobacterota</taxon>
        <taxon>Epsilonproteobacteria</taxon>
        <taxon>Campylobacterales</taxon>
        <taxon>Campylobacteraceae</taxon>
        <taxon>Campylobacter</taxon>
    </lineage>
</organism>
<dbReference type="EMBL" id="UFVD01000001">
    <property type="protein sequence ID" value="SUX10178.1"/>
    <property type="molecule type" value="Genomic_DNA"/>
</dbReference>
<name>A0A381DHN0_9BACT</name>
<evidence type="ECO:0000313" key="2">
    <source>
        <dbReference type="EMBL" id="SUX10178.1"/>
    </source>
</evidence>
<accession>A0A381DHN0</accession>
<evidence type="ECO:0000259" key="1">
    <source>
        <dbReference type="SMART" id="SM00796"/>
    </source>
</evidence>